<name>A0A059MVS6_9NOCA</name>
<accession>A0A059MVS6</accession>
<dbReference type="InterPro" id="IPR008254">
    <property type="entry name" value="Flavodoxin/NO_synth"/>
</dbReference>
<dbReference type="PROSITE" id="PS50902">
    <property type="entry name" value="FLAVODOXIN_LIKE"/>
    <property type="match status" value="1"/>
</dbReference>
<dbReference type="EMBL" id="CP106982">
    <property type="protein sequence ID" value="UYF93316.1"/>
    <property type="molecule type" value="Genomic_DNA"/>
</dbReference>
<dbReference type="GO" id="GO:0010181">
    <property type="term" value="F:FMN binding"/>
    <property type="evidence" value="ECO:0007669"/>
    <property type="project" value="InterPro"/>
</dbReference>
<protein>
    <submittedName>
        <fullName evidence="2 3">Flavodoxin</fullName>
    </submittedName>
</protein>
<dbReference type="RefSeq" id="WP_006946953.1">
    <property type="nucleotide sequence ID" value="NZ_BAAAYP010000042.1"/>
</dbReference>
<dbReference type="SUPFAM" id="SSF52218">
    <property type="entry name" value="Flavoproteins"/>
    <property type="match status" value="1"/>
</dbReference>
<organism evidence="3 5">
    <name type="scientific">Rhodococcus aetherivorans</name>
    <dbReference type="NCBI Taxonomy" id="191292"/>
    <lineage>
        <taxon>Bacteria</taxon>
        <taxon>Bacillati</taxon>
        <taxon>Actinomycetota</taxon>
        <taxon>Actinomycetes</taxon>
        <taxon>Mycobacteriales</taxon>
        <taxon>Nocardiaceae</taxon>
        <taxon>Rhodococcus</taxon>
    </lineage>
</organism>
<sequence length="177" mass="19079">MRILVTAASRHGSTTEIATALAAALRDKGAHVDVVAPEQVDAVDGYDAVVLGSAVYLGHWLHPAKTFVDRHAGALRERAVFLFSSGPIGDQDRPVNRPYDASLATERTGAREHRMFAGKLDPEVLGAGERVVARMTGGRTGDFRDWDAIGTWAAQIVESVERHAVESSGWGRDNDGY</sequence>
<accession>N1MDZ6</accession>
<dbReference type="Proteomes" id="UP001163947">
    <property type="component" value="Chromosome"/>
</dbReference>
<dbReference type="InterPro" id="IPR029039">
    <property type="entry name" value="Flavoprotein-like_sf"/>
</dbReference>
<evidence type="ECO:0000259" key="1">
    <source>
        <dbReference type="PROSITE" id="PS50902"/>
    </source>
</evidence>
<dbReference type="PANTHER" id="PTHR38030">
    <property type="entry name" value="PROTOPORPHYRINOGEN IX DEHYDROGENASE [MENAQUINONE]"/>
    <property type="match status" value="1"/>
</dbReference>
<dbReference type="InterPro" id="IPR026816">
    <property type="entry name" value="Flavodoxin_dom"/>
</dbReference>
<dbReference type="GO" id="GO:0006783">
    <property type="term" value="P:heme biosynthetic process"/>
    <property type="evidence" value="ECO:0007669"/>
    <property type="project" value="TreeGrafter"/>
</dbReference>
<dbReference type="Gene3D" id="3.40.50.360">
    <property type="match status" value="1"/>
</dbReference>
<reference evidence="2 4" key="1">
    <citation type="journal article" date="2018" name="Biodegradation">
        <title>1,4-Dioxane degradation characteristics of Rhodococcus aetherivorans JCM 14343.</title>
        <authorList>
            <person name="Inoue D."/>
            <person name="Tsunoda T."/>
            <person name="Yamamoto N."/>
            <person name="Ike M."/>
            <person name="Sei K."/>
        </authorList>
    </citation>
    <scope>NUCLEOTIDE SEQUENCE [LARGE SCALE GENOMIC DNA]</scope>
    <source>
        <strain evidence="2 4">JCM 14343</strain>
    </source>
</reference>
<dbReference type="EMBL" id="BLAH01000086">
    <property type="protein sequence ID" value="GES37654.1"/>
    <property type="molecule type" value="Genomic_DNA"/>
</dbReference>
<dbReference type="PANTHER" id="PTHR38030:SF2">
    <property type="entry name" value="PROTOPORPHYRINOGEN IX DEHYDROGENASE [QUINONE]"/>
    <property type="match status" value="1"/>
</dbReference>
<feature type="domain" description="Flavodoxin-like" evidence="1">
    <location>
        <begin position="3"/>
        <end position="157"/>
    </location>
</feature>
<dbReference type="InterPro" id="IPR052200">
    <property type="entry name" value="Protoporphyrinogen_IX_DH"/>
</dbReference>
<proteinExistence type="predicted"/>
<dbReference type="Proteomes" id="UP000325466">
    <property type="component" value="Unassembled WGS sequence"/>
</dbReference>
<reference evidence="2" key="2">
    <citation type="submission" date="2019-10" db="EMBL/GenBank/DDBJ databases">
        <title>Draft genome sequence of Rhodococcus aetherivorans JCM 14343.</title>
        <authorList>
            <person name="Inoue D."/>
            <person name="Nakazawa M."/>
            <person name="Yamamoto N."/>
            <person name="Sei K."/>
            <person name="Ike M."/>
        </authorList>
    </citation>
    <scope>NUCLEOTIDE SEQUENCE</scope>
    <source>
        <strain evidence="2">JCM 14343</strain>
    </source>
</reference>
<evidence type="ECO:0000313" key="2">
    <source>
        <dbReference type="EMBL" id="GES37654.1"/>
    </source>
</evidence>
<evidence type="ECO:0000313" key="4">
    <source>
        <dbReference type="Proteomes" id="UP000325466"/>
    </source>
</evidence>
<dbReference type="GeneID" id="83623382"/>
<dbReference type="GO" id="GO:0070819">
    <property type="term" value="F:menaquinone-dependent protoporphyrinogen oxidase activity"/>
    <property type="evidence" value="ECO:0007669"/>
    <property type="project" value="TreeGrafter"/>
</dbReference>
<reference evidence="3" key="3">
    <citation type="submission" date="2022-09" db="EMBL/GenBank/DDBJ databases">
        <title>The genome sequence of Rhodococcus aetherivorans N1.</title>
        <authorList>
            <person name="Jiang W."/>
        </authorList>
    </citation>
    <scope>NUCLEOTIDE SEQUENCE</scope>
    <source>
        <strain evidence="3">N1</strain>
    </source>
</reference>
<gene>
    <name evidence="3" type="ORF">OCS65_23170</name>
    <name evidence="2" type="ORF">RAJCM14343_2909</name>
</gene>
<dbReference type="Pfam" id="PF12724">
    <property type="entry name" value="Flavodoxin_5"/>
    <property type="match status" value="1"/>
</dbReference>
<dbReference type="AlphaFoldDB" id="A0A059MVS6"/>
<keyword evidence="4" id="KW-1185">Reference proteome</keyword>
<evidence type="ECO:0000313" key="3">
    <source>
        <dbReference type="EMBL" id="UYF93316.1"/>
    </source>
</evidence>
<evidence type="ECO:0000313" key="5">
    <source>
        <dbReference type="Proteomes" id="UP001163947"/>
    </source>
</evidence>